<name>A0A7W5YPD9_9ACTN</name>
<dbReference type="Gene3D" id="2.30.30.100">
    <property type="match status" value="1"/>
</dbReference>
<evidence type="ECO:0000256" key="3">
    <source>
        <dbReference type="ARBA" id="ARBA00024227"/>
    </source>
</evidence>
<feature type="domain" description="BPL/LPL catalytic" evidence="4">
    <location>
        <begin position="18"/>
        <end position="223"/>
    </location>
</feature>
<dbReference type="SUPFAM" id="SSF55681">
    <property type="entry name" value="Class II aaRS and biotin synthetases"/>
    <property type="match status" value="1"/>
</dbReference>
<protein>
    <recommendedName>
        <fullName evidence="3">biotin--[biotin carboxyl-carrier protein] ligase</fullName>
        <ecNumber evidence="3">6.3.4.15</ecNumber>
    </recommendedName>
</protein>
<dbReference type="GO" id="GO:0004077">
    <property type="term" value="F:biotin--[biotin carboxyl-carrier protein] ligase activity"/>
    <property type="evidence" value="ECO:0007669"/>
    <property type="project" value="UniProtKB-EC"/>
</dbReference>
<proteinExistence type="predicted"/>
<dbReference type="Proteomes" id="UP000579945">
    <property type="component" value="Unassembled WGS sequence"/>
</dbReference>
<gene>
    <name evidence="5" type="ORF">FHR33_004237</name>
</gene>
<dbReference type="EMBL" id="JACIBV010000001">
    <property type="protein sequence ID" value="MBB3728377.1"/>
    <property type="molecule type" value="Genomic_DNA"/>
</dbReference>
<evidence type="ECO:0000259" key="4">
    <source>
        <dbReference type="PROSITE" id="PS51733"/>
    </source>
</evidence>
<dbReference type="GeneID" id="95390611"/>
<keyword evidence="1 5" id="KW-0436">Ligase</keyword>
<dbReference type="InterPro" id="IPR004408">
    <property type="entry name" value="Biotin_CoA_COase_ligase"/>
</dbReference>
<dbReference type="PANTHER" id="PTHR12835">
    <property type="entry name" value="BIOTIN PROTEIN LIGASE"/>
    <property type="match status" value="1"/>
</dbReference>
<dbReference type="AlphaFoldDB" id="A0A7W5YPD9"/>
<dbReference type="RefSeq" id="WP_183650250.1">
    <property type="nucleotide sequence ID" value="NZ_BAAAXX010000101.1"/>
</dbReference>
<accession>A0A7W5YPD9</accession>
<evidence type="ECO:0000256" key="2">
    <source>
        <dbReference type="ARBA" id="ARBA00023267"/>
    </source>
</evidence>
<organism evidence="5 6">
    <name type="scientific">Nonomuraea dietziae</name>
    <dbReference type="NCBI Taxonomy" id="65515"/>
    <lineage>
        <taxon>Bacteria</taxon>
        <taxon>Bacillati</taxon>
        <taxon>Actinomycetota</taxon>
        <taxon>Actinomycetes</taxon>
        <taxon>Streptosporangiales</taxon>
        <taxon>Streptosporangiaceae</taxon>
        <taxon>Nonomuraea</taxon>
    </lineage>
</organism>
<evidence type="ECO:0000313" key="5">
    <source>
        <dbReference type="EMBL" id="MBB3728377.1"/>
    </source>
</evidence>
<dbReference type="NCBIfam" id="TIGR00121">
    <property type="entry name" value="birA_ligase"/>
    <property type="match status" value="1"/>
</dbReference>
<dbReference type="EC" id="6.3.4.15" evidence="3"/>
<keyword evidence="2" id="KW-0092">Biotin</keyword>
<evidence type="ECO:0000256" key="1">
    <source>
        <dbReference type="ARBA" id="ARBA00022598"/>
    </source>
</evidence>
<dbReference type="PANTHER" id="PTHR12835:SF5">
    <property type="entry name" value="BIOTIN--PROTEIN LIGASE"/>
    <property type="match status" value="1"/>
</dbReference>
<reference evidence="5 6" key="1">
    <citation type="submission" date="2020-08" db="EMBL/GenBank/DDBJ databases">
        <title>Sequencing the genomes of 1000 actinobacteria strains.</title>
        <authorList>
            <person name="Klenk H.-P."/>
        </authorList>
    </citation>
    <scope>NUCLEOTIDE SEQUENCE [LARGE SCALE GENOMIC DNA]</scope>
    <source>
        <strain evidence="5 6">DSM 44320</strain>
    </source>
</reference>
<dbReference type="InterPro" id="IPR045864">
    <property type="entry name" value="aa-tRNA-synth_II/BPL/LPL"/>
</dbReference>
<dbReference type="GO" id="GO:0005737">
    <property type="term" value="C:cytoplasm"/>
    <property type="evidence" value="ECO:0007669"/>
    <property type="project" value="TreeGrafter"/>
</dbReference>
<evidence type="ECO:0000313" key="6">
    <source>
        <dbReference type="Proteomes" id="UP000579945"/>
    </source>
</evidence>
<dbReference type="Pfam" id="PF03099">
    <property type="entry name" value="BPL_LplA_LipB"/>
    <property type="match status" value="1"/>
</dbReference>
<dbReference type="InterPro" id="IPR004143">
    <property type="entry name" value="BPL_LPL_catalytic"/>
</dbReference>
<dbReference type="Pfam" id="PF02237">
    <property type="entry name" value="BPL_C"/>
    <property type="match status" value="1"/>
</dbReference>
<comment type="caution">
    <text evidence="5">The sequence shown here is derived from an EMBL/GenBank/DDBJ whole genome shotgun (WGS) entry which is preliminary data.</text>
</comment>
<sequence length="293" mass="31124">MSESPFTDLDRPPLNQAALSRALVRPGGLWSGVTVVDRAGSTNADLAERARAGEGEGAVLIAEAQFAGRGRLGRAWTAPPRSGLTFSVLLRPEVPVARQGWLPLLFGVAAASAVRRVAEIDVRLKWPNDLLVGERKLAGILAERAEDGAVVVGMGLNVSLRPDELPVDTATSIAIEHDGRAKNGRPAAGDERHSLDERARATDRDPLIRAILREIESHYREWQSADGDADACGLRAAYQASSATIGREVRVELPGGRFLTGVAAGVDASGHLQVGDRTLNAGDVVHVRPSSQH</sequence>
<dbReference type="Gene3D" id="3.30.930.10">
    <property type="entry name" value="Bira Bifunctional Protein, Domain 2"/>
    <property type="match status" value="1"/>
</dbReference>
<dbReference type="InterPro" id="IPR003142">
    <property type="entry name" value="BPL_C"/>
</dbReference>
<dbReference type="CDD" id="cd16442">
    <property type="entry name" value="BPL"/>
    <property type="match status" value="1"/>
</dbReference>
<keyword evidence="6" id="KW-1185">Reference proteome</keyword>
<dbReference type="PROSITE" id="PS51733">
    <property type="entry name" value="BPL_LPL_CATALYTIC"/>
    <property type="match status" value="1"/>
</dbReference>